<evidence type="ECO:0000313" key="2">
    <source>
        <dbReference type="EMBL" id="SHM13278.1"/>
    </source>
</evidence>
<dbReference type="InterPro" id="IPR045748">
    <property type="entry name" value="DcaP"/>
</dbReference>
<sequence>MKKMFLQMARIRDLAIIICFLTANLMHAQEDEGNKSMEIYGFIMTDIGYNFNQIQPDWYDAVRPTKLPSYENEYGPDGSYYASVRQTRFGIKNYFDTGIGELKTQFEFELYGTGVDAGQTTFRLRHAYAELGKFGAGQTWSPFMDIDVFPNTLEYWGPTGMVFFRNIQIRYMPIQGDTRLTIALERPGASADQGIYENRIELQGVKGRFPLPDLSAEYHHGFDWGYLELAGIVRKIEWKDQNNDQFDLSGDAVGWGLNLSTNVKLGQSTVFKGQVVYGEGIQNYMNDAPVDIGIENNPGNPVTPVKGVALPLVGVVAFLDHSWSEKFTSSIGYSMIDIDNSDGQTPDAFKKGQYVIGNILYSPAKNCLVGAEFQWGDRENFSDGWSTSISKVQFSFKYNFSQAFYRKN</sequence>
<keyword evidence="1" id="KW-0732">Signal</keyword>
<dbReference type="EMBL" id="FRBY01000003">
    <property type="protein sequence ID" value="SHM13278.1"/>
    <property type="molecule type" value="Genomic_DNA"/>
</dbReference>
<evidence type="ECO:0008006" key="4">
    <source>
        <dbReference type="Google" id="ProtNLM"/>
    </source>
</evidence>
<dbReference type="Proteomes" id="UP000184121">
    <property type="component" value="Unassembled WGS sequence"/>
</dbReference>
<organism evidence="2 3">
    <name type="scientific">Flavobacterium saccharophilum</name>
    <dbReference type="NCBI Taxonomy" id="29534"/>
    <lineage>
        <taxon>Bacteria</taxon>
        <taxon>Pseudomonadati</taxon>
        <taxon>Bacteroidota</taxon>
        <taxon>Flavobacteriia</taxon>
        <taxon>Flavobacteriales</taxon>
        <taxon>Flavobacteriaceae</taxon>
        <taxon>Flavobacterium</taxon>
    </lineage>
</organism>
<keyword evidence="3" id="KW-1185">Reference proteome</keyword>
<evidence type="ECO:0000256" key="1">
    <source>
        <dbReference type="SAM" id="SignalP"/>
    </source>
</evidence>
<evidence type="ECO:0000313" key="3">
    <source>
        <dbReference type="Proteomes" id="UP000184121"/>
    </source>
</evidence>
<proteinExistence type="predicted"/>
<dbReference type="Pfam" id="PF19577">
    <property type="entry name" value="DcaP"/>
    <property type="match status" value="1"/>
</dbReference>
<accession>A0A1M7GB03</accession>
<protein>
    <recommendedName>
        <fullName evidence="4">Porin subfamily protein</fullName>
    </recommendedName>
</protein>
<feature type="signal peptide" evidence="1">
    <location>
        <begin position="1"/>
        <end position="28"/>
    </location>
</feature>
<gene>
    <name evidence="2" type="ORF">SAMN05444366_2466</name>
</gene>
<reference evidence="3" key="1">
    <citation type="submission" date="2016-11" db="EMBL/GenBank/DDBJ databases">
        <authorList>
            <person name="Varghese N."/>
            <person name="Submissions S."/>
        </authorList>
    </citation>
    <scope>NUCLEOTIDE SEQUENCE [LARGE SCALE GENOMIC DNA]</scope>
    <source>
        <strain evidence="3">DSM 1811</strain>
    </source>
</reference>
<dbReference type="SUPFAM" id="SSF56935">
    <property type="entry name" value="Porins"/>
    <property type="match status" value="1"/>
</dbReference>
<feature type="chain" id="PRO_5012726131" description="Porin subfamily protein" evidence="1">
    <location>
        <begin position="29"/>
        <end position="408"/>
    </location>
</feature>
<name>A0A1M7GB03_9FLAO</name>
<dbReference type="AlphaFoldDB" id="A0A1M7GB03"/>
<dbReference type="STRING" id="29534.SAMN05444366_2466"/>